<feature type="domain" description="HTH araC/xylS-type" evidence="4">
    <location>
        <begin position="183"/>
        <end position="281"/>
    </location>
</feature>
<dbReference type="PANTHER" id="PTHR43280">
    <property type="entry name" value="ARAC-FAMILY TRANSCRIPTIONAL REGULATOR"/>
    <property type="match status" value="1"/>
</dbReference>
<protein>
    <submittedName>
        <fullName evidence="5">AraC family transcriptional regulator</fullName>
    </submittedName>
</protein>
<dbReference type="InterPro" id="IPR014710">
    <property type="entry name" value="RmlC-like_jellyroll"/>
</dbReference>
<reference evidence="5" key="1">
    <citation type="submission" date="2023-05" db="EMBL/GenBank/DDBJ databases">
        <authorList>
            <person name="Zhang X."/>
        </authorList>
    </citation>
    <scope>NUCLEOTIDE SEQUENCE</scope>
    <source>
        <strain evidence="5">YF14B1</strain>
    </source>
</reference>
<dbReference type="RefSeq" id="WP_313978388.1">
    <property type="nucleotide sequence ID" value="NZ_JASJOS010000004.1"/>
</dbReference>
<dbReference type="Pfam" id="PF12833">
    <property type="entry name" value="HTH_18"/>
    <property type="match status" value="1"/>
</dbReference>
<dbReference type="InterPro" id="IPR009057">
    <property type="entry name" value="Homeodomain-like_sf"/>
</dbReference>
<dbReference type="Gene3D" id="1.10.10.60">
    <property type="entry name" value="Homeodomain-like"/>
    <property type="match status" value="2"/>
</dbReference>
<dbReference type="InterPro" id="IPR013096">
    <property type="entry name" value="Cupin_2"/>
</dbReference>
<dbReference type="InterPro" id="IPR018060">
    <property type="entry name" value="HTH_AraC"/>
</dbReference>
<sequence length="290" mass="33385">MKPLLLKLQLSPDHSFSVRTSVVLQTYNRWHFHPEVELVYIEQGRGMIFLGDKIQSFQAGDSILIGKNVPHYWLCDKSDENEQAKALVVHFLEDFWGTSFLELPENRLLKELFAKAGRGIQLTAKESDTFVSYLLQLADAKEGERLLFLLHVLYKIAVSKNFQLISSTGYTLVLSEDETDRLNRVLVYSTTYFKQKISLEEVAALAHISPHAFCRYFKARTRKTYSQFLLELRVGHACKLLAEAKLSVAQVCFESGFNTFANFNKYFKRITGVSPLHYQKAHTQLQYLSK</sequence>
<comment type="caution">
    <text evidence="5">The sequence shown here is derived from an EMBL/GenBank/DDBJ whole genome shotgun (WGS) entry which is preliminary data.</text>
</comment>
<dbReference type="Proteomes" id="UP001241110">
    <property type="component" value="Unassembled WGS sequence"/>
</dbReference>
<dbReference type="PROSITE" id="PS00041">
    <property type="entry name" value="HTH_ARAC_FAMILY_1"/>
    <property type="match status" value="1"/>
</dbReference>
<evidence type="ECO:0000256" key="3">
    <source>
        <dbReference type="ARBA" id="ARBA00023163"/>
    </source>
</evidence>
<evidence type="ECO:0000256" key="2">
    <source>
        <dbReference type="ARBA" id="ARBA00023125"/>
    </source>
</evidence>
<evidence type="ECO:0000256" key="1">
    <source>
        <dbReference type="ARBA" id="ARBA00023015"/>
    </source>
</evidence>
<dbReference type="InterPro" id="IPR011051">
    <property type="entry name" value="RmlC_Cupin_sf"/>
</dbReference>
<dbReference type="SUPFAM" id="SSF46689">
    <property type="entry name" value="Homeodomain-like"/>
    <property type="match status" value="2"/>
</dbReference>
<dbReference type="GO" id="GO:0043565">
    <property type="term" value="F:sequence-specific DNA binding"/>
    <property type="evidence" value="ECO:0007669"/>
    <property type="project" value="InterPro"/>
</dbReference>
<dbReference type="EMBL" id="JASJOS010000004">
    <property type="protein sequence ID" value="MDJ1481070.1"/>
    <property type="molecule type" value="Genomic_DNA"/>
</dbReference>
<evidence type="ECO:0000259" key="4">
    <source>
        <dbReference type="PROSITE" id="PS01124"/>
    </source>
</evidence>
<evidence type="ECO:0000313" key="5">
    <source>
        <dbReference type="EMBL" id="MDJ1481070.1"/>
    </source>
</evidence>
<keyword evidence="2" id="KW-0238">DNA-binding</keyword>
<dbReference type="AlphaFoldDB" id="A0AAE3QPB3"/>
<dbReference type="Gene3D" id="2.60.120.10">
    <property type="entry name" value="Jelly Rolls"/>
    <property type="match status" value="1"/>
</dbReference>
<name>A0AAE3QPB3_9BACT</name>
<proteinExistence type="predicted"/>
<accession>A0AAE3QPB3</accession>
<dbReference type="PANTHER" id="PTHR43280:SF34">
    <property type="entry name" value="ARAC-FAMILY TRANSCRIPTIONAL REGULATOR"/>
    <property type="match status" value="1"/>
</dbReference>
<dbReference type="GO" id="GO:0003700">
    <property type="term" value="F:DNA-binding transcription factor activity"/>
    <property type="evidence" value="ECO:0007669"/>
    <property type="project" value="InterPro"/>
</dbReference>
<dbReference type="Pfam" id="PF07883">
    <property type="entry name" value="Cupin_2"/>
    <property type="match status" value="1"/>
</dbReference>
<dbReference type="SMART" id="SM00342">
    <property type="entry name" value="HTH_ARAC"/>
    <property type="match status" value="1"/>
</dbReference>
<evidence type="ECO:0000313" key="6">
    <source>
        <dbReference type="Proteomes" id="UP001241110"/>
    </source>
</evidence>
<organism evidence="5 6">
    <name type="scientific">Xanthocytophaga flava</name>
    <dbReference type="NCBI Taxonomy" id="3048013"/>
    <lineage>
        <taxon>Bacteria</taxon>
        <taxon>Pseudomonadati</taxon>
        <taxon>Bacteroidota</taxon>
        <taxon>Cytophagia</taxon>
        <taxon>Cytophagales</taxon>
        <taxon>Rhodocytophagaceae</taxon>
        <taxon>Xanthocytophaga</taxon>
    </lineage>
</organism>
<gene>
    <name evidence="5" type="ORF">QNI16_11295</name>
</gene>
<dbReference type="PROSITE" id="PS01124">
    <property type="entry name" value="HTH_ARAC_FAMILY_2"/>
    <property type="match status" value="1"/>
</dbReference>
<keyword evidence="3" id="KW-0804">Transcription</keyword>
<keyword evidence="1" id="KW-0805">Transcription regulation</keyword>
<dbReference type="InterPro" id="IPR018062">
    <property type="entry name" value="HTH_AraC-typ_CS"/>
</dbReference>
<dbReference type="SUPFAM" id="SSF51182">
    <property type="entry name" value="RmlC-like cupins"/>
    <property type="match status" value="1"/>
</dbReference>